<evidence type="ECO:0000313" key="2">
    <source>
        <dbReference type="Proteomes" id="UP001303647"/>
    </source>
</evidence>
<dbReference type="Proteomes" id="UP001303647">
    <property type="component" value="Unassembled WGS sequence"/>
</dbReference>
<accession>A0AAN7CVI0</accession>
<protein>
    <submittedName>
        <fullName evidence="1">Uncharacterized protein</fullName>
    </submittedName>
</protein>
<comment type="caution">
    <text evidence="1">The sequence shown here is derived from an EMBL/GenBank/DDBJ whole genome shotgun (WGS) entry which is preliminary data.</text>
</comment>
<dbReference type="EMBL" id="MU857627">
    <property type="protein sequence ID" value="KAK4249178.1"/>
    <property type="molecule type" value="Genomic_DNA"/>
</dbReference>
<organism evidence="1 2">
    <name type="scientific">Corynascus novoguineensis</name>
    <dbReference type="NCBI Taxonomy" id="1126955"/>
    <lineage>
        <taxon>Eukaryota</taxon>
        <taxon>Fungi</taxon>
        <taxon>Dikarya</taxon>
        <taxon>Ascomycota</taxon>
        <taxon>Pezizomycotina</taxon>
        <taxon>Sordariomycetes</taxon>
        <taxon>Sordariomycetidae</taxon>
        <taxon>Sordariales</taxon>
        <taxon>Chaetomiaceae</taxon>
        <taxon>Corynascus</taxon>
    </lineage>
</organism>
<gene>
    <name evidence="1" type="ORF">C7999DRAFT_30391</name>
</gene>
<keyword evidence="2" id="KW-1185">Reference proteome</keyword>
<proteinExistence type="predicted"/>
<sequence length="153" mass="16428">MFTVMYAAAQLYGTLLWAIDAPGYVTQTQLTPASSALAPLLDQPEYIVSYTVTPSRFNITDAELAGALSVNLFQPGANVSLTGSFEQGTPETLPAPQRPGTGPRIWLDTEGWSVTTDTYFHVAVNLLGDRRSDCVARATKGFPLPSSSIELSK</sequence>
<evidence type="ECO:0000313" key="1">
    <source>
        <dbReference type="EMBL" id="KAK4249178.1"/>
    </source>
</evidence>
<reference evidence="1" key="1">
    <citation type="journal article" date="2023" name="Mol. Phylogenet. Evol.">
        <title>Genome-scale phylogeny and comparative genomics of the fungal order Sordariales.</title>
        <authorList>
            <person name="Hensen N."/>
            <person name="Bonometti L."/>
            <person name="Westerberg I."/>
            <person name="Brannstrom I.O."/>
            <person name="Guillou S."/>
            <person name="Cros-Aarteil S."/>
            <person name="Calhoun S."/>
            <person name="Haridas S."/>
            <person name="Kuo A."/>
            <person name="Mondo S."/>
            <person name="Pangilinan J."/>
            <person name="Riley R."/>
            <person name="LaButti K."/>
            <person name="Andreopoulos B."/>
            <person name="Lipzen A."/>
            <person name="Chen C."/>
            <person name="Yan M."/>
            <person name="Daum C."/>
            <person name="Ng V."/>
            <person name="Clum A."/>
            <person name="Steindorff A."/>
            <person name="Ohm R.A."/>
            <person name="Martin F."/>
            <person name="Silar P."/>
            <person name="Natvig D.O."/>
            <person name="Lalanne C."/>
            <person name="Gautier V."/>
            <person name="Ament-Velasquez S.L."/>
            <person name="Kruys A."/>
            <person name="Hutchinson M.I."/>
            <person name="Powell A.J."/>
            <person name="Barry K."/>
            <person name="Miller A.N."/>
            <person name="Grigoriev I.V."/>
            <person name="Debuchy R."/>
            <person name="Gladieux P."/>
            <person name="Hiltunen Thoren M."/>
            <person name="Johannesson H."/>
        </authorList>
    </citation>
    <scope>NUCLEOTIDE SEQUENCE</scope>
    <source>
        <strain evidence="1">CBS 359.72</strain>
    </source>
</reference>
<dbReference type="AlphaFoldDB" id="A0AAN7CVI0"/>
<reference evidence="1" key="2">
    <citation type="submission" date="2023-05" db="EMBL/GenBank/DDBJ databases">
        <authorList>
            <consortium name="Lawrence Berkeley National Laboratory"/>
            <person name="Steindorff A."/>
            <person name="Hensen N."/>
            <person name="Bonometti L."/>
            <person name="Westerberg I."/>
            <person name="Brannstrom I.O."/>
            <person name="Guillou S."/>
            <person name="Cros-Aarteil S."/>
            <person name="Calhoun S."/>
            <person name="Haridas S."/>
            <person name="Kuo A."/>
            <person name="Mondo S."/>
            <person name="Pangilinan J."/>
            <person name="Riley R."/>
            <person name="Labutti K."/>
            <person name="Andreopoulos B."/>
            <person name="Lipzen A."/>
            <person name="Chen C."/>
            <person name="Yanf M."/>
            <person name="Daum C."/>
            <person name="Ng V."/>
            <person name="Clum A."/>
            <person name="Ohm R."/>
            <person name="Martin F."/>
            <person name="Silar P."/>
            <person name="Natvig D."/>
            <person name="Lalanne C."/>
            <person name="Gautier V."/>
            <person name="Ament-Velasquez S.L."/>
            <person name="Kruys A."/>
            <person name="Hutchinson M.I."/>
            <person name="Powell A.J."/>
            <person name="Barry K."/>
            <person name="Miller A.N."/>
            <person name="Grigoriev I.V."/>
            <person name="Debuchy R."/>
            <person name="Gladieux P."/>
            <person name="Thoren M.H."/>
            <person name="Johannesson H."/>
        </authorList>
    </citation>
    <scope>NUCLEOTIDE SEQUENCE</scope>
    <source>
        <strain evidence="1">CBS 359.72</strain>
    </source>
</reference>
<name>A0AAN7CVI0_9PEZI</name>